<dbReference type="GO" id="GO:0050178">
    <property type="term" value="F:phenylpyruvate tautomerase activity"/>
    <property type="evidence" value="ECO:0007669"/>
    <property type="project" value="UniProtKB-EC"/>
</dbReference>
<dbReference type="STRING" id="13706.A0A1X2H632"/>
<keyword evidence="3" id="KW-0202">Cytokine</keyword>
<proteinExistence type="inferred from homology"/>
<reference evidence="13 14" key="1">
    <citation type="submission" date="2016-07" db="EMBL/GenBank/DDBJ databases">
        <title>Pervasive Adenine N6-methylation of Active Genes in Fungi.</title>
        <authorList>
            <consortium name="DOE Joint Genome Institute"/>
            <person name="Mondo S.J."/>
            <person name="Dannebaum R.O."/>
            <person name="Kuo R.C."/>
            <person name="Labutti K."/>
            <person name="Haridas S."/>
            <person name="Kuo A."/>
            <person name="Salamov A."/>
            <person name="Ahrendt S.R."/>
            <person name="Lipzen A."/>
            <person name="Sullivan W."/>
            <person name="Andreopoulos W.B."/>
            <person name="Clum A."/>
            <person name="Lindquist E."/>
            <person name="Daum C."/>
            <person name="Ramamoorthy G.K."/>
            <person name="Gryganskyi A."/>
            <person name="Culley D."/>
            <person name="Magnuson J.K."/>
            <person name="James T.Y."/>
            <person name="O'Malley M.A."/>
            <person name="Stajich J.E."/>
            <person name="Spatafora J.W."/>
            <person name="Visel A."/>
            <person name="Grigoriev I.V."/>
        </authorList>
    </citation>
    <scope>NUCLEOTIDE SEQUENCE [LARGE SCALE GENOMIC DNA]</scope>
    <source>
        <strain evidence="13 14">NRRL 2496</strain>
    </source>
</reference>
<gene>
    <name evidence="13" type="ORF">BCR43DRAFT_495422</name>
</gene>
<dbReference type="Pfam" id="PF01187">
    <property type="entry name" value="MIF"/>
    <property type="match status" value="1"/>
</dbReference>
<evidence type="ECO:0000256" key="1">
    <source>
        <dbReference type="ARBA" id="ARBA00004613"/>
    </source>
</evidence>
<dbReference type="GO" id="GO:0005615">
    <property type="term" value="C:extracellular space"/>
    <property type="evidence" value="ECO:0007669"/>
    <property type="project" value="UniProtKB-KW"/>
</dbReference>
<evidence type="ECO:0000256" key="8">
    <source>
        <dbReference type="ARBA" id="ARBA00038932"/>
    </source>
</evidence>
<evidence type="ECO:0000256" key="10">
    <source>
        <dbReference type="ARBA" id="ARBA00041631"/>
    </source>
</evidence>
<evidence type="ECO:0000256" key="12">
    <source>
        <dbReference type="ARBA" id="ARBA00042730"/>
    </source>
</evidence>
<dbReference type="GO" id="GO:0004167">
    <property type="term" value="F:dopachrome isomerase activity"/>
    <property type="evidence" value="ECO:0007669"/>
    <property type="project" value="UniProtKB-EC"/>
</dbReference>
<dbReference type="Proteomes" id="UP000242180">
    <property type="component" value="Unassembled WGS sequence"/>
</dbReference>
<evidence type="ECO:0000313" key="14">
    <source>
        <dbReference type="Proteomes" id="UP000242180"/>
    </source>
</evidence>
<dbReference type="EMBL" id="MCGN01000008">
    <property type="protein sequence ID" value="ORY93847.1"/>
    <property type="molecule type" value="Genomic_DNA"/>
</dbReference>
<dbReference type="EC" id="5.3.2.1" evidence="9"/>
<dbReference type="InParanoid" id="A0A1X2H632"/>
<dbReference type="OrthoDB" id="255819at2759"/>
<dbReference type="InterPro" id="IPR001398">
    <property type="entry name" value="Macrophage_inhib_fac"/>
</dbReference>
<accession>A0A1X2H632</accession>
<evidence type="ECO:0000256" key="7">
    <source>
        <dbReference type="ARBA" id="ARBA00036823"/>
    </source>
</evidence>
<evidence type="ECO:0000256" key="11">
    <source>
        <dbReference type="ARBA" id="ARBA00041912"/>
    </source>
</evidence>
<dbReference type="PANTHER" id="PTHR11954">
    <property type="entry name" value="D-DOPACHROME DECARBOXYLASE"/>
    <property type="match status" value="1"/>
</dbReference>
<evidence type="ECO:0000313" key="13">
    <source>
        <dbReference type="EMBL" id="ORY93847.1"/>
    </source>
</evidence>
<comment type="caution">
    <text evidence="13">The sequence shown here is derived from an EMBL/GenBank/DDBJ whole genome shotgun (WGS) entry which is preliminary data.</text>
</comment>
<comment type="catalytic activity">
    <reaction evidence="7">
        <text>L-dopachrome = 5,6-dihydroxyindole-2-carboxylate</text>
        <dbReference type="Rhea" id="RHEA:13041"/>
        <dbReference type="ChEBI" id="CHEBI:16875"/>
        <dbReference type="ChEBI" id="CHEBI:57509"/>
        <dbReference type="EC" id="5.3.3.12"/>
    </reaction>
</comment>
<dbReference type="InterPro" id="IPR014347">
    <property type="entry name" value="Tautomerase/MIF_sf"/>
</dbReference>
<dbReference type="EC" id="5.3.3.12" evidence="8"/>
<evidence type="ECO:0000256" key="3">
    <source>
        <dbReference type="ARBA" id="ARBA00022514"/>
    </source>
</evidence>
<sequence>MPSLEITSSESPKDLQAFVKNLSPVFAECIGKPEGYCTVLFTKVDAMTFAGSTEPAFLAKVTSIGNIDNERNANLSKTVGEFLVKELGVSLDRGYFFFNNAAASDTGYKGTTFANILKNM</sequence>
<dbReference type="Gene3D" id="3.30.429.10">
    <property type="entry name" value="Macrophage Migration Inhibitory Factor"/>
    <property type="match status" value="1"/>
</dbReference>
<organism evidence="13 14">
    <name type="scientific">Syncephalastrum racemosum</name>
    <name type="common">Filamentous fungus</name>
    <dbReference type="NCBI Taxonomy" id="13706"/>
    <lineage>
        <taxon>Eukaryota</taxon>
        <taxon>Fungi</taxon>
        <taxon>Fungi incertae sedis</taxon>
        <taxon>Mucoromycota</taxon>
        <taxon>Mucoromycotina</taxon>
        <taxon>Mucoromycetes</taxon>
        <taxon>Mucorales</taxon>
        <taxon>Syncephalastraceae</taxon>
        <taxon>Syncephalastrum</taxon>
    </lineage>
</organism>
<comment type="catalytic activity">
    <reaction evidence="6">
        <text>3-phenylpyruvate = enol-phenylpyruvate</text>
        <dbReference type="Rhea" id="RHEA:17097"/>
        <dbReference type="ChEBI" id="CHEBI:16815"/>
        <dbReference type="ChEBI" id="CHEBI:18005"/>
        <dbReference type="EC" id="5.3.2.1"/>
    </reaction>
</comment>
<comment type="subcellular location">
    <subcellularLocation>
        <location evidence="1">Secreted</location>
    </subcellularLocation>
</comment>
<comment type="similarity">
    <text evidence="2">Belongs to the MIF family.</text>
</comment>
<evidence type="ECO:0000256" key="5">
    <source>
        <dbReference type="ARBA" id="ARBA00023235"/>
    </source>
</evidence>
<keyword evidence="4" id="KW-0964">Secreted</keyword>
<evidence type="ECO:0000256" key="4">
    <source>
        <dbReference type="ARBA" id="ARBA00022525"/>
    </source>
</evidence>
<keyword evidence="14" id="KW-1185">Reference proteome</keyword>
<protein>
    <recommendedName>
        <fullName evidence="12">L-dopachrome isomerase</fullName>
        <ecNumber evidence="9">5.3.2.1</ecNumber>
        <ecNumber evidence="8">5.3.3.12</ecNumber>
    </recommendedName>
    <alternativeName>
        <fullName evidence="10">L-dopachrome tautomerase</fullName>
    </alternativeName>
    <alternativeName>
        <fullName evidence="11">Phenylpyruvate tautomerase</fullName>
    </alternativeName>
</protein>
<name>A0A1X2H632_SYNRA</name>
<dbReference type="SUPFAM" id="SSF55331">
    <property type="entry name" value="Tautomerase/MIF"/>
    <property type="match status" value="1"/>
</dbReference>
<keyword evidence="5" id="KW-0413">Isomerase</keyword>
<dbReference type="PANTHER" id="PTHR11954:SF6">
    <property type="entry name" value="MACROPHAGE MIGRATION INHIBITORY FACTOR"/>
    <property type="match status" value="1"/>
</dbReference>
<evidence type="ECO:0000256" key="2">
    <source>
        <dbReference type="ARBA" id="ARBA00005851"/>
    </source>
</evidence>
<dbReference type="OMA" id="YINFFDM"/>
<dbReference type="AlphaFoldDB" id="A0A1X2H632"/>
<evidence type="ECO:0000256" key="9">
    <source>
        <dbReference type="ARBA" id="ARBA00039086"/>
    </source>
</evidence>
<evidence type="ECO:0000256" key="6">
    <source>
        <dbReference type="ARBA" id="ARBA00036735"/>
    </source>
</evidence>